<name>A0A7H1JC80_9GAMM</name>
<dbReference type="Gene3D" id="1.10.287.700">
    <property type="entry name" value="Helix hairpin bin"/>
    <property type="match status" value="1"/>
</dbReference>
<feature type="chain" id="PRO_5028923182" description="Late embryogenesis abundant protein" evidence="1">
    <location>
        <begin position="22"/>
        <end position="124"/>
    </location>
</feature>
<dbReference type="OrthoDB" id="6106054at2"/>
<evidence type="ECO:0008006" key="4">
    <source>
        <dbReference type="Google" id="ProtNLM"/>
    </source>
</evidence>
<gene>
    <name evidence="2" type="ORF">IBG28_10025</name>
</gene>
<evidence type="ECO:0000256" key="1">
    <source>
        <dbReference type="SAM" id="SignalP"/>
    </source>
</evidence>
<organism evidence="2 3">
    <name type="scientific">Marinomonas arctica</name>
    <dbReference type="NCBI Taxonomy" id="383750"/>
    <lineage>
        <taxon>Bacteria</taxon>
        <taxon>Pseudomonadati</taxon>
        <taxon>Pseudomonadota</taxon>
        <taxon>Gammaproteobacteria</taxon>
        <taxon>Oceanospirillales</taxon>
        <taxon>Oceanospirillaceae</taxon>
        <taxon>Marinomonas</taxon>
    </lineage>
</organism>
<keyword evidence="1" id="KW-0732">Signal</keyword>
<keyword evidence="3" id="KW-1185">Reference proteome</keyword>
<dbReference type="KEGG" id="mard:IBG28_10025"/>
<sequence length="124" mass="13520">MMKQIKAVIYSLIFISSVAIADEESRFDKAKDGVQKMWEKTKTTTSEIADTATEKASEFGNKASEYGSKASKEAKETGVIVWDKLQEAGEATADSARKGASKIRSLAGQEDCKEDSALCDQNKE</sequence>
<accession>A0A7H1JC80</accession>
<reference evidence="2 3" key="1">
    <citation type="submission" date="2020-09" db="EMBL/GenBank/DDBJ databases">
        <title>Complete genome sequence of an Arctic sea ice bacterium Marinomonas arctica BSI20414.</title>
        <authorList>
            <person name="Liao L."/>
            <person name="Chen B."/>
        </authorList>
    </citation>
    <scope>NUCLEOTIDE SEQUENCE [LARGE SCALE GENOMIC DNA]</scope>
    <source>
        <strain evidence="2 3">BSI20414</strain>
    </source>
</reference>
<feature type="signal peptide" evidence="1">
    <location>
        <begin position="1"/>
        <end position="21"/>
    </location>
</feature>
<evidence type="ECO:0000313" key="3">
    <source>
        <dbReference type="Proteomes" id="UP000516370"/>
    </source>
</evidence>
<evidence type="ECO:0000313" key="2">
    <source>
        <dbReference type="EMBL" id="QNT08096.1"/>
    </source>
</evidence>
<dbReference type="EMBL" id="CP061081">
    <property type="protein sequence ID" value="QNT08096.1"/>
    <property type="molecule type" value="Genomic_DNA"/>
</dbReference>
<proteinExistence type="predicted"/>
<protein>
    <recommendedName>
        <fullName evidence="4">Late embryogenesis abundant protein</fullName>
    </recommendedName>
</protein>
<dbReference type="AlphaFoldDB" id="A0A7H1JC80"/>
<dbReference type="Proteomes" id="UP000516370">
    <property type="component" value="Chromosome"/>
</dbReference>